<dbReference type="GO" id="GO:0016410">
    <property type="term" value="F:N-acyltransferase activity"/>
    <property type="evidence" value="ECO:0007669"/>
    <property type="project" value="InterPro"/>
</dbReference>
<dbReference type="SUPFAM" id="SSF56317">
    <property type="entry name" value="Carbon-nitrogen hydrolase"/>
    <property type="match status" value="1"/>
</dbReference>
<dbReference type="Pfam" id="PF20154">
    <property type="entry name" value="LNT_N"/>
    <property type="match status" value="1"/>
</dbReference>
<dbReference type="STRING" id="1178516.AWR27_19570"/>
<dbReference type="GO" id="GO:0042158">
    <property type="term" value="P:lipoprotein biosynthetic process"/>
    <property type="evidence" value="ECO:0007669"/>
    <property type="project" value="InterPro"/>
</dbReference>
<evidence type="ECO:0000256" key="3">
    <source>
        <dbReference type="ARBA" id="ARBA00022475"/>
    </source>
</evidence>
<comment type="similarity">
    <text evidence="2">Belongs to the CN hydrolase family. Apolipoprotein N-acyltransferase subfamily.</text>
</comment>
<evidence type="ECO:0000256" key="10">
    <source>
        <dbReference type="SAM" id="Phobius"/>
    </source>
</evidence>
<reference evidence="12 13" key="1">
    <citation type="submission" date="2016-01" db="EMBL/GenBank/DDBJ databases">
        <authorList>
            <person name="Oliw E.H."/>
        </authorList>
    </citation>
    <scope>NUCLEOTIDE SEQUENCE [LARGE SCALE GENOMIC DNA]</scope>
    <source>
        <strain evidence="12 13">DY10</strain>
    </source>
</reference>
<feature type="transmembrane region" description="Helical" evidence="10">
    <location>
        <begin position="193"/>
        <end position="212"/>
    </location>
</feature>
<feature type="transmembrane region" description="Helical" evidence="10">
    <location>
        <begin position="510"/>
        <end position="528"/>
    </location>
</feature>
<dbReference type="InterPro" id="IPR036526">
    <property type="entry name" value="C-N_Hydrolase_sf"/>
</dbReference>
<organism evidence="12 13">
    <name type="scientific">Spirosoma montaniterrae</name>
    <dbReference type="NCBI Taxonomy" id="1178516"/>
    <lineage>
        <taxon>Bacteria</taxon>
        <taxon>Pseudomonadati</taxon>
        <taxon>Bacteroidota</taxon>
        <taxon>Cytophagia</taxon>
        <taxon>Cytophagales</taxon>
        <taxon>Cytophagaceae</taxon>
        <taxon>Spirosoma</taxon>
    </lineage>
</organism>
<evidence type="ECO:0000256" key="4">
    <source>
        <dbReference type="ARBA" id="ARBA00022679"/>
    </source>
</evidence>
<evidence type="ECO:0000256" key="1">
    <source>
        <dbReference type="ARBA" id="ARBA00004651"/>
    </source>
</evidence>
<feature type="transmembrane region" description="Helical" evidence="10">
    <location>
        <begin position="61"/>
        <end position="77"/>
    </location>
</feature>
<keyword evidence="13" id="KW-1185">Reference proteome</keyword>
<sequence>MQRSLIHRLTQPTTTISVLLLVLGAIGILLSSPKWLVPVAPWLSPAFFLCYVQYTTLRRKWLWLFVAIVPASAVATLDVMPFPWFVLVFVVLLDGLKNIVLYGIHRWLTRNQQQFIWTLVFPSLWTVREFVETQGDIGTFASVANTQYSFSWLIQLASVTGIWGITFLLYWFAAVLVWAIGKYAARQPFARGLLVYGSTLAVVLSFGIYRYYSNETASAKTLTVGGVTVPNLHVLERLYTDATGKSVQIDPKASPASAVLQEANRGLIAFIEDPAPARFQLGYQAIQQQQDSLFSLSERAVARGANLVLWSEGSALLPKSGEPALIQRGQAFARRYRVYLLMAMGTILPGKLTSDRLFLENKTVLVDPGGRVINTFYKNHPVPMVERSLPGDGRVPAIQTPYGTIAPSICYDAEHIGTMRQLGWKNIGLLLLPSGDWYGIAPYHSYMAVFRAVENGCSLARQVSGGLSIFTDYRGNVLASNDFFSGNDRLTVVNMPVANVPTLYTRFGDWLAWLCVSLLVVFTGKALFDRINRDRTMHRHRTDKSLTDDELRTVSVPKQNL</sequence>
<dbReference type="KEGG" id="smon:AWR27_19570"/>
<keyword evidence="7 10" id="KW-0472">Membrane</keyword>
<keyword evidence="6 10" id="KW-1133">Transmembrane helix</keyword>
<dbReference type="Pfam" id="PF00795">
    <property type="entry name" value="CN_hydrolase"/>
    <property type="match status" value="1"/>
</dbReference>
<accession>A0A1P9X128</accession>
<keyword evidence="8" id="KW-0012">Acyltransferase</keyword>
<keyword evidence="5 10" id="KW-0812">Transmembrane</keyword>
<dbReference type="InterPro" id="IPR003010">
    <property type="entry name" value="C-N_Hydrolase"/>
</dbReference>
<evidence type="ECO:0000256" key="6">
    <source>
        <dbReference type="ARBA" id="ARBA00022989"/>
    </source>
</evidence>
<dbReference type="PROSITE" id="PS50263">
    <property type="entry name" value="CN_HYDROLASE"/>
    <property type="match status" value="1"/>
</dbReference>
<evidence type="ECO:0000256" key="9">
    <source>
        <dbReference type="SAM" id="MobiDB-lite"/>
    </source>
</evidence>
<dbReference type="InterPro" id="IPR045378">
    <property type="entry name" value="LNT_N"/>
</dbReference>
<dbReference type="PANTHER" id="PTHR38686">
    <property type="entry name" value="APOLIPOPROTEIN N-ACYLTRANSFERASE"/>
    <property type="match status" value="1"/>
</dbReference>
<evidence type="ECO:0000256" key="2">
    <source>
        <dbReference type="ARBA" id="ARBA00010065"/>
    </source>
</evidence>
<gene>
    <name evidence="12" type="ORF">AWR27_19570</name>
</gene>
<dbReference type="OrthoDB" id="9811121at2"/>
<dbReference type="EMBL" id="CP014263">
    <property type="protein sequence ID" value="AQG81324.1"/>
    <property type="molecule type" value="Genomic_DNA"/>
</dbReference>
<protein>
    <recommendedName>
        <fullName evidence="11">CN hydrolase domain-containing protein</fullName>
    </recommendedName>
</protein>
<comment type="subcellular location">
    <subcellularLocation>
        <location evidence="1">Cell membrane</location>
        <topology evidence="1">Multi-pass membrane protein</topology>
    </subcellularLocation>
</comment>
<evidence type="ECO:0000313" key="12">
    <source>
        <dbReference type="EMBL" id="AQG81324.1"/>
    </source>
</evidence>
<evidence type="ECO:0000259" key="11">
    <source>
        <dbReference type="PROSITE" id="PS50263"/>
    </source>
</evidence>
<evidence type="ECO:0000256" key="8">
    <source>
        <dbReference type="ARBA" id="ARBA00023315"/>
    </source>
</evidence>
<feature type="domain" description="CN hydrolase" evidence="11">
    <location>
        <begin position="272"/>
        <end position="497"/>
    </location>
</feature>
<feature type="transmembrane region" description="Helical" evidence="10">
    <location>
        <begin position="12"/>
        <end position="29"/>
    </location>
</feature>
<feature type="transmembrane region" description="Helical" evidence="10">
    <location>
        <begin position="35"/>
        <end position="54"/>
    </location>
</feature>
<feature type="region of interest" description="Disordered" evidence="9">
    <location>
        <begin position="542"/>
        <end position="561"/>
    </location>
</feature>
<dbReference type="RefSeq" id="WP_077132787.1">
    <property type="nucleotide sequence ID" value="NZ_CP014263.1"/>
</dbReference>
<proteinExistence type="inferred from homology"/>
<feature type="transmembrane region" description="Helical" evidence="10">
    <location>
        <begin position="151"/>
        <end position="181"/>
    </location>
</feature>
<dbReference type="GO" id="GO:0005886">
    <property type="term" value="C:plasma membrane"/>
    <property type="evidence" value="ECO:0007669"/>
    <property type="project" value="UniProtKB-SubCell"/>
</dbReference>
<feature type="compositionally biased region" description="Basic and acidic residues" evidence="9">
    <location>
        <begin position="543"/>
        <end position="552"/>
    </location>
</feature>
<keyword evidence="3" id="KW-1003">Cell membrane</keyword>
<dbReference type="Gene3D" id="3.60.110.10">
    <property type="entry name" value="Carbon-nitrogen hydrolase"/>
    <property type="match status" value="1"/>
</dbReference>
<evidence type="ECO:0000256" key="5">
    <source>
        <dbReference type="ARBA" id="ARBA00022692"/>
    </source>
</evidence>
<dbReference type="InterPro" id="IPR004563">
    <property type="entry name" value="Apolipo_AcylTrfase"/>
</dbReference>
<evidence type="ECO:0000256" key="7">
    <source>
        <dbReference type="ARBA" id="ARBA00023136"/>
    </source>
</evidence>
<keyword evidence="4" id="KW-0808">Transferase</keyword>
<dbReference type="Proteomes" id="UP000187941">
    <property type="component" value="Chromosome"/>
</dbReference>
<dbReference type="AlphaFoldDB" id="A0A1P9X128"/>
<name>A0A1P9X128_9BACT</name>
<dbReference type="PANTHER" id="PTHR38686:SF1">
    <property type="entry name" value="APOLIPOPROTEIN N-ACYLTRANSFERASE"/>
    <property type="match status" value="1"/>
</dbReference>
<evidence type="ECO:0000313" key="13">
    <source>
        <dbReference type="Proteomes" id="UP000187941"/>
    </source>
</evidence>